<evidence type="ECO:0000313" key="2">
    <source>
        <dbReference type="Proteomes" id="UP000663419"/>
    </source>
</evidence>
<name>A0A8A1LDY1_AJEC8</name>
<dbReference type="VEuPathDB" id="FungiDB:I7I53_06300"/>
<sequence length="63" mass="6740">MGPVSCGATTEFQNCKGKGASTRRGRKIVKCQSSNSSVGFNEIPSLQSVQDIKTAVKLHSQKK</sequence>
<dbReference type="AlphaFoldDB" id="A0A8A1LDY1"/>
<proteinExistence type="predicted"/>
<gene>
    <name evidence="1" type="ORF">I7I53_06300</name>
</gene>
<dbReference type="Proteomes" id="UP000663419">
    <property type="component" value="Chromosome 2"/>
</dbReference>
<accession>A0A8A1LDY1</accession>
<protein>
    <submittedName>
        <fullName evidence="1">Uncharacterized protein</fullName>
    </submittedName>
</protein>
<reference evidence="1" key="1">
    <citation type="submission" date="2021-01" db="EMBL/GenBank/DDBJ databases">
        <title>Chromosome-level genome assembly of a human fungal pathogen reveals clustering of transcriptionally co-regulated genes.</title>
        <authorList>
            <person name="Voorhies M."/>
            <person name="Cohen S."/>
            <person name="Shea T.P."/>
            <person name="Petrus S."/>
            <person name="Munoz J.F."/>
            <person name="Poplawski S."/>
            <person name="Goldman W.E."/>
            <person name="Michael T."/>
            <person name="Cuomo C.A."/>
            <person name="Sil A."/>
            <person name="Beyhan S."/>
        </authorList>
    </citation>
    <scope>NUCLEOTIDE SEQUENCE</scope>
    <source>
        <strain evidence="1">H88</strain>
    </source>
</reference>
<dbReference type="EMBL" id="CP069103">
    <property type="protein sequence ID" value="QSS51075.1"/>
    <property type="molecule type" value="Genomic_DNA"/>
</dbReference>
<organism evidence="1 2">
    <name type="scientific">Ajellomyces capsulatus (strain H88)</name>
    <name type="common">Darling's disease fungus</name>
    <name type="synonym">Histoplasma capsulatum</name>
    <dbReference type="NCBI Taxonomy" id="544711"/>
    <lineage>
        <taxon>Eukaryota</taxon>
        <taxon>Fungi</taxon>
        <taxon>Dikarya</taxon>
        <taxon>Ascomycota</taxon>
        <taxon>Pezizomycotina</taxon>
        <taxon>Eurotiomycetes</taxon>
        <taxon>Eurotiomycetidae</taxon>
        <taxon>Onygenales</taxon>
        <taxon>Ajellomycetaceae</taxon>
        <taxon>Histoplasma</taxon>
    </lineage>
</organism>
<evidence type="ECO:0000313" key="1">
    <source>
        <dbReference type="EMBL" id="QSS51075.1"/>
    </source>
</evidence>